<dbReference type="EMBL" id="JACEIK010002069">
    <property type="protein sequence ID" value="MCD9558865.1"/>
    <property type="molecule type" value="Genomic_DNA"/>
</dbReference>
<keyword evidence="2" id="KW-1185">Reference proteome</keyword>
<reference evidence="1 2" key="1">
    <citation type="journal article" date="2021" name="BMC Genomics">
        <title>Datura genome reveals duplications of psychoactive alkaloid biosynthetic genes and high mutation rate following tissue culture.</title>
        <authorList>
            <person name="Rajewski A."/>
            <person name="Carter-House D."/>
            <person name="Stajich J."/>
            <person name="Litt A."/>
        </authorList>
    </citation>
    <scope>NUCLEOTIDE SEQUENCE [LARGE SCALE GENOMIC DNA]</scope>
    <source>
        <strain evidence="1">AR-01</strain>
    </source>
</reference>
<name>A0ABS8UJP8_DATST</name>
<comment type="caution">
    <text evidence="1">The sequence shown here is derived from an EMBL/GenBank/DDBJ whole genome shotgun (WGS) entry which is preliminary data.</text>
</comment>
<evidence type="ECO:0000313" key="1">
    <source>
        <dbReference type="EMBL" id="MCD9558865.1"/>
    </source>
</evidence>
<sequence>MLMAKQGVMPSNAIVQRVTSRGTGTSKRATAKQANKAYQIPVLKMEDKIGGNAITWREIIEFPDCVETCNLIEMTHNGNRCWMIQVVNKLKRLKRDLKDLNKHSFSNVIAEVGADIIELDQFQRDLQINPEDQGLQWLEREKYQKFRRTSYMTCRTEGQAENMVSHLSIKKKGVQ</sequence>
<proteinExistence type="predicted"/>
<protein>
    <submittedName>
        <fullName evidence="1">Uncharacterized protein</fullName>
    </submittedName>
</protein>
<evidence type="ECO:0000313" key="2">
    <source>
        <dbReference type="Proteomes" id="UP000823775"/>
    </source>
</evidence>
<gene>
    <name evidence="1" type="ORF">HAX54_016494</name>
</gene>
<dbReference type="Proteomes" id="UP000823775">
    <property type="component" value="Unassembled WGS sequence"/>
</dbReference>
<organism evidence="1 2">
    <name type="scientific">Datura stramonium</name>
    <name type="common">Jimsonweed</name>
    <name type="synonym">Common thornapple</name>
    <dbReference type="NCBI Taxonomy" id="4076"/>
    <lineage>
        <taxon>Eukaryota</taxon>
        <taxon>Viridiplantae</taxon>
        <taxon>Streptophyta</taxon>
        <taxon>Embryophyta</taxon>
        <taxon>Tracheophyta</taxon>
        <taxon>Spermatophyta</taxon>
        <taxon>Magnoliopsida</taxon>
        <taxon>eudicotyledons</taxon>
        <taxon>Gunneridae</taxon>
        <taxon>Pentapetalae</taxon>
        <taxon>asterids</taxon>
        <taxon>lamiids</taxon>
        <taxon>Solanales</taxon>
        <taxon>Solanaceae</taxon>
        <taxon>Solanoideae</taxon>
        <taxon>Datureae</taxon>
        <taxon>Datura</taxon>
    </lineage>
</organism>
<accession>A0ABS8UJP8</accession>